<reference evidence="1 2" key="1">
    <citation type="journal article" date="2018" name="PLoS Genet.">
        <title>Repeat elements organise 3D genome structure and mediate transcription in the filamentous fungus Epichloe festucae.</title>
        <authorList>
            <person name="Winter D.J."/>
            <person name="Ganley A.R.D."/>
            <person name="Young C.A."/>
            <person name="Liachko I."/>
            <person name="Schardl C.L."/>
            <person name="Dupont P.Y."/>
            <person name="Berry D."/>
            <person name="Ram A."/>
            <person name="Scott B."/>
            <person name="Cox M.P."/>
        </authorList>
    </citation>
    <scope>NUCLEOTIDE SEQUENCE [LARGE SCALE GENOMIC DNA]</scope>
    <source>
        <strain evidence="1 2">Fl1</strain>
    </source>
</reference>
<keyword evidence="2" id="KW-1185">Reference proteome</keyword>
<sequence length="397" mass="45126">MSDQVDLMSDVGDEIEDILHEIEVARHDWGLDWWQAFPELNTMSQSVVTPRPPPPEGSNILSEIPKNDSTYRHLGSTLIPHTRFQNMYLLEYQTFSGAMAYQPCSSDIDLRGFFTALEPVEKGGDYLFKIARAWSCIIQSIQGLPKEIRWVLATMYNFANEMMRPGTSEDFFWTMRPWLMYWYDVAEALFEKYNLLINAPTMDWFLRPTAATTDDVEGVEFESHVTLGRTNSVSSDGNGTVIHHQPTGSAYEARRYDREAAHVSSITAWMTAQPEWAEWASVLRQPFDPTPGGRMPSQLESMSRNWLTTLAMELGEPNSGEFVLNPEATEFDPNMELAISLESTTPRSPSRISMNSIEECELTSELDGVSFSERSLTSGEHLRFMIEAHGEDVEMSR</sequence>
<evidence type="ECO:0000313" key="2">
    <source>
        <dbReference type="Proteomes" id="UP000594364"/>
    </source>
</evidence>
<dbReference type="EMBL" id="CP031386">
    <property type="protein sequence ID" value="QPG96196.1"/>
    <property type="molecule type" value="Genomic_DNA"/>
</dbReference>
<dbReference type="OrthoDB" id="4864073at2759"/>
<dbReference type="Proteomes" id="UP000594364">
    <property type="component" value="Chromosome 2"/>
</dbReference>
<name>A0A7S9KNU2_EPIFF</name>
<gene>
    <name evidence="1" type="ORF">C2857_003498</name>
</gene>
<proteinExistence type="predicted"/>
<dbReference type="AlphaFoldDB" id="A0A7S9KNU2"/>
<protein>
    <submittedName>
        <fullName evidence="1">Uncharacterized protein</fullName>
    </submittedName>
</protein>
<accession>A0A7S9KNU2</accession>
<evidence type="ECO:0000313" key="1">
    <source>
        <dbReference type="EMBL" id="QPG96196.1"/>
    </source>
</evidence>
<organism evidence="1 2">
    <name type="scientific">Epichloe festucae (strain Fl1)</name>
    <dbReference type="NCBI Taxonomy" id="877507"/>
    <lineage>
        <taxon>Eukaryota</taxon>
        <taxon>Fungi</taxon>
        <taxon>Dikarya</taxon>
        <taxon>Ascomycota</taxon>
        <taxon>Pezizomycotina</taxon>
        <taxon>Sordariomycetes</taxon>
        <taxon>Hypocreomycetidae</taxon>
        <taxon>Hypocreales</taxon>
        <taxon>Clavicipitaceae</taxon>
        <taxon>Epichloe</taxon>
    </lineage>
</organism>